<name>A0AAP5QHF1_9BURK</name>
<dbReference type="AlphaFoldDB" id="A0AAP5QHF1"/>
<sequence length="65" mass="7042">MDRKSLRPKTINLRDVTTEELVALTASGVSVVHGMSDMTQLRQAYSDADAAALVANSKLRVVKPD</sequence>
<dbReference type="KEGG" id="bfn:OI25_7208"/>
<dbReference type="Proteomes" id="UP000032614">
    <property type="component" value="Chromosome 3"/>
</dbReference>
<reference evidence="2" key="2">
    <citation type="submission" date="2022-08" db="EMBL/GenBank/DDBJ databases">
        <authorList>
            <person name="Kim S.-J."/>
        </authorList>
    </citation>
    <scope>NUCLEOTIDE SEQUENCE</scope>
    <source>
        <strain evidence="2">KJ</strain>
    </source>
</reference>
<evidence type="ECO:0000313" key="1">
    <source>
        <dbReference type="EMBL" id="AJZ56547.1"/>
    </source>
</evidence>
<dbReference type="GeneID" id="66521146"/>
<evidence type="ECO:0000313" key="2">
    <source>
        <dbReference type="EMBL" id="MDT8842630.1"/>
    </source>
</evidence>
<dbReference type="RefSeq" id="WP_106355666.1">
    <property type="nucleotide sequence ID" value="NZ_CP010025.1"/>
</dbReference>
<gene>
    <name evidence="1" type="ORF">OI25_7208</name>
    <name evidence="2" type="ORF">ParKJ_34910</name>
</gene>
<dbReference type="EMBL" id="CP010025">
    <property type="protein sequence ID" value="AJZ56547.1"/>
    <property type="molecule type" value="Genomic_DNA"/>
</dbReference>
<evidence type="ECO:0000313" key="3">
    <source>
        <dbReference type="Proteomes" id="UP000032614"/>
    </source>
</evidence>
<dbReference type="Proteomes" id="UP001246473">
    <property type="component" value="Unassembled WGS sequence"/>
</dbReference>
<dbReference type="EMBL" id="JANSLM010000018">
    <property type="protein sequence ID" value="MDT8842630.1"/>
    <property type="molecule type" value="Genomic_DNA"/>
</dbReference>
<reference evidence="1 3" key="1">
    <citation type="journal article" date="2015" name="Genome Announc.">
        <title>Complete genome sequences for 59 burkholderia isolates, both pathogenic and near neighbor.</title>
        <authorList>
            <person name="Johnson S.L."/>
            <person name="Bishop-Lilly K.A."/>
            <person name="Ladner J.T."/>
            <person name="Daligault H.E."/>
            <person name="Davenport K.W."/>
            <person name="Jaissle J."/>
            <person name="Frey K.G."/>
            <person name="Koroleva G.I."/>
            <person name="Bruce D.C."/>
            <person name="Coyne S.R."/>
            <person name="Broomall S.M."/>
            <person name="Li P.E."/>
            <person name="Teshima H."/>
            <person name="Gibbons H.S."/>
            <person name="Palacios G.F."/>
            <person name="Rosenzweig C.N."/>
            <person name="Redden C.L."/>
            <person name="Xu Y."/>
            <person name="Minogue T.D."/>
            <person name="Chain P.S."/>
        </authorList>
    </citation>
    <scope>NUCLEOTIDE SEQUENCE [LARGE SCALE GENOMIC DNA]</scope>
    <source>
        <strain evidence="1 3">ATCC BAA-463</strain>
    </source>
</reference>
<organism evidence="2 4">
    <name type="scientific">Paraburkholderia fungorum</name>
    <dbReference type="NCBI Taxonomy" id="134537"/>
    <lineage>
        <taxon>Bacteria</taxon>
        <taxon>Pseudomonadati</taxon>
        <taxon>Pseudomonadota</taxon>
        <taxon>Betaproteobacteria</taxon>
        <taxon>Burkholderiales</taxon>
        <taxon>Burkholderiaceae</taxon>
        <taxon>Paraburkholderia</taxon>
    </lineage>
</organism>
<proteinExistence type="predicted"/>
<evidence type="ECO:0000313" key="4">
    <source>
        <dbReference type="Proteomes" id="UP001246473"/>
    </source>
</evidence>
<protein>
    <submittedName>
        <fullName evidence="2">Uncharacterized protein</fullName>
    </submittedName>
</protein>
<accession>A0AAP5QHF1</accession>